<feature type="transmembrane region" description="Helical" evidence="8">
    <location>
        <begin position="402"/>
        <end position="421"/>
    </location>
</feature>
<evidence type="ECO:0000256" key="1">
    <source>
        <dbReference type="ARBA" id="ARBA00004141"/>
    </source>
</evidence>
<dbReference type="PANTHER" id="PTHR48022:SF2">
    <property type="entry name" value="PLASTIDIC GLUCOSE TRANSPORTER 4"/>
    <property type="match status" value="1"/>
</dbReference>
<name>A0ABR4P6P0_9HELO</name>
<feature type="transmembrane region" description="Helical" evidence="8">
    <location>
        <begin position="362"/>
        <end position="382"/>
    </location>
</feature>
<evidence type="ECO:0000256" key="6">
    <source>
        <dbReference type="ARBA" id="ARBA00023136"/>
    </source>
</evidence>
<comment type="similarity">
    <text evidence="2 7">Belongs to the major facilitator superfamily. Sugar transporter (TC 2.A.1.1) family.</text>
</comment>
<dbReference type="Proteomes" id="UP001629113">
    <property type="component" value="Unassembled WGS sequence"/>
</dbReference>
<sequence length="512" mass="55005">MNATTSPRQIFRCKGYVLYSIIVSLGGFLNGYDTGSIGAVTEMPSFKTTIRDLSPTMQGFTVALIMLMGAVPGILAGGLADRFGHLRIVISGALTFTIGAALQAGSRTLSTFLVGRALAGIGQGLWITNVSVYITEIAPSAQRGKLVSIAQFMAAVGICSGYFTCYGSIHIGSDLSFRLPFILQAVVSLGFALSCLYLPMSPRWLLANGHRAEALDAIECLEIPRAEAEKDILGPRQQSDISKLGVAKAFFIIFRQEYRARTMLAFFVLGAIQLCGIDGVLYYAPVLFAQAGLPEGTASFLASGVSAILMLLISIPAFLYADRWGRRASIITGGILLSSCMFIIGGLYASNVVHAHAGAGRWLVIILIFAFALSYCATWGVAGKIYASEIQPPQTRATTNSVAQGLNFFTNWLVAFSTPIFLAHSSYGAYFLFGGISLLSVTILAMHMPETRGYSLEYIQGGFQALATDSQGERRRIRKFLSAPVLPDPELSHTNYIGQPATGVMRIELTIV</sequence>
<protein>
    <submittedName>
        <fullName evidence="10">Polyol transporter 2-like protein 1</fullName>
    </submittedName>
</protein>
<evidence type="ECO:0000256" key="8">
    <source>
        <dbReference type="SAM" id="Phobius"/>
    </source>
</evidence>
<keyword evidence="6 8" id="KW-0472">Membrane</keyword>
<evidence type="ECO:0000256" key="7">
    <source>
        <dbReference type="RuleBase" id="RU003346"/>
    </source>
</evidence>
<evidence type="ECO:0000256" key="2">
    <source>
        <dbReference type="ARBA" id="ARBA00010992"/>
    </source>
</evidence>
<dbReference type="InterPro" id="IPR005829">
    <property type="entry name" value="Sugar_transporter_CS"/>
</dbReference>
<evidence type="ECO:0000313" key="10">
    <source>
        <dbReference type="EMBL" id="KAL3418964.1"/>
    </source>
</evidence>
<dbReference type="EMBL" id="JBFCZG010000008">
    <property type="protein sequence ID" value="KAL3418964.1"/>
    <property type="molecule type" value="Genomic_DNA"/>
</dbReference>
<feature type="transmembrane region" description="Helical" evidence="8">
    <location>
        <begin position="146"/>
        <end position="169"/>
    </location>
</feature>
<feature type="transmembrane region" description="Helical" evidence="8">
    <location>
        <begin position="328"/>
        <end position="350"/>
    </location>
</feature>
<comment type="caution">
    <text evidence="10">The sequence shown here is derived from an EMBL/GenBank/DDBJ whole genome shotgun (WGS) entry which is preliminary data.</text>
</comment>
<gene>
    <name evidence="10" type="ORF">PVAG01_09185</name>
</gene>
<organism evidence="10 11">
    <name type="scientific">Phlyctema vagabunda</name>
    <dbReference type="NCBI Taxonomy" id="108571"/>
    <lineage>
        <taxon>Eukaryota</taxon>
        <taxon>Fungi</taxon>
        <taxon>Dikarya</taxon>
        <taxon>Ascomycota</taxon>
        <taxon>Pezizomycotina</taxon>
        <taxon>Leotiomycetes</taxon>
        <taxon>Helotiales</taxon>
        <taxon>Dermateaceae</taxon>
        <taxon>Phlyctema</taxon>
    </lineage>
</organism>
<keyword evidence="11" id="KW-1185">Reference proteome</keyword>
<dbReference type="Pfam" id="PF00083">
    <property type="entry name" value="Sugar_tr"/>
    <property type="match status" value="1"/>
</dbReference>
<dbReference type="InterPro" id="IPR050360">
    <property type="entry name" value="MFS_Sugar_Transporters"/>
</dbReference>
<dbReference type="SUPFAM" id="SSF103473">
    <property type="entry name" value="MFS general substrate transporter"/>
    <property type="match status" value="1"/>
</dbReference>
<evidence type="ECO:0000259" key="9">
    <source>
        <dbReference type="PROSITE" id="PS50850"/>
    </source>
</evidence>
<dbReference type="PANTHER" id="PTHR48022">
    <property type="entry name" value="PLASTIDIC GLUCOSE TRANSPORTER 4"/>
    <property type="match status" value="1"/>
</dbReference>
<feature type="transmembrane region" description="Helical" evidence="8">
    <location>
        <begin position="427"/>
        <end position="446"/>
    </location>
</feature>
<feature type="transmembrane region" description="Helical" evidence="8">
    <location>
        <begin position="112"/>
        <end position="134"/>
    </location>
</feature>
<keyword evidence="3 7" id="KW-0813">Transport</keyword>
<dbReference type="PROSITE" id="PS50850">
    <property type="entry name" value="MFS"/>
    <property type="match status" value="1"/>
</dbReference>
<dbReference type="Gene3D" id="1.20.1250.20">
    <property type="entry name" value="MFS general substrate transporter like domains"/>
    <property type="match status" value="1"/>
</dbReference>
<comment type="subcellular location">
    <subcellularLocation>
        <location evidence="1">Membrane</location>
        <topology evidence="1">Multi-pass membrane protein</topology>
    </subcellularLocation>
</comment>
<feature type="transmembrane region" description="Helical" evidence="8">
    <location>
        <begin position="86"/>
        <end position="106"/>
    </location>
</feature>
<evidence type="ECO:0000256" key="3">
    <source>
        <dbReference type="ARBA" id="ARBA00022448"/>
    </source>
</evidence>
<feature type="transmembrane region" description="Helical" evidence="8">
    <location>
        <begin position="60"/>
        <end position="79"/>
    </location>
</feature>
<dbReference type="PRINTS" id="PR00171">
    <property type="entry name" value="SUGRTRNSPORT"/>
</dbReference>
<feature type="transmembrane region" description="Helical" evidence="8">
    <location>
        <begin position="16"/>
        <end position="40"/>
    </location>
</feature>
<dbReference type="PROSITE" id="PS00217">
    <property type="entry name" value="SUGAR_TRANSPORT_2"/>
    <property type="match status" value="1"/>
</dbReference>
<reference evidence="10 11" key="1">
    <citation type="submission" date="2024-06" db="EMBL/GenBank/DDBJ databases">
        <title>Complete genome of Phlyctema vagabunda strain 19-DSS-EL-015.</title>
        <authorList>
            <person name="Fiorenzani C."/>
        </authorList>
    </citation>
    <scope>NUCLEOTIDE SEQUENCE [LARGE SCALE GENOMIC DNA]</scope>
    <source>
        <strain evidence="10 11">19-DSS-EL-015</strain>
    </source>
</reference>
<dbReference type="PROSITE" id="PS00216">
    <property type="entry name" value="SUGAR_TRANSPORT_1"/>
    <property type="match status" value="1"/>
</dbReference>
<keyword evidence="5 8" id="KW-1133">Transmembrane helix</keyword>
<keyword evidence="4 8" id="KW-0812">Transmembrane</keyword>
<feature type="transmembrane region" description="Helical" evidence="8">
    <location>
        <begin position="181"/>
        <end position="200"/>
    </location>
</feature>
<evidence type="ECO:0000313" key="11">
    <source>
        <dbReference type="Proteomes" id="UP001629113"/>
    </source>
</evidence>
<evidence type="ECO:0000256" key="5">
    <source>
        <dbReference type="ARBA" id="ARBA00022989"/>
    </source>
</evidence>
<proteinExistence type="inferred from homology"/>
<dbReference type="InterPro" id="IPR003663">
    <property type="entry name" value="Sugar/inositol_transpt"/>
</dbReference>
<dbReference type="InterPro" id="IPR005828">
    <property type="entry name" value="MFS_sugar_transport-like"/>
</dbReference>
<accession>A0ABR4P6P0</accession>
<evidence type="ECO:0000256" key="4">
    <source>
        <dbReference type="ARBA" id="ARBA00022692"/>
    </source>
</evidence>
<dbReference type="NCBIfam" id="TIGR00879">
    <property type="entry name" value="SP"/>
    <property type="match status" value="1"/>
</dbReference>
<feature type="domain" description="Major facilitator superfamily (MFS) profile" evidence="9">
    <location>
        <begin position="19"/>
        <end position="452"/>
    </location>
</feature>
<dbReference type="InterPro" id="IPR036259">
    <property type="entry name" value="MFS_trans_sf"/>
</dbReference>
<feature type="transmembrane region" description="Helical" evidence="8">
    <location>
        <begin position="264"/>
        <end position="288"/>
    </location>
</feature>
<dbReference type="InterPro" id="IPR020846">
    <property type="entry name" value="MFS_dom"/>
</dbReference>
<feature type="transmembrane region" description="Helical" evidence="8">
    <location>
        <begin position="300"/>
        <end position="321"/>
    </location>
</feature>